<accession>A0A7W7H401</accession>
<dbReference type="InterPro" id="IPR035919">
    <property type="entry name" value="EAL_sf"/>
</dbReference>
<dbReference type="InterPro" id="IPR029787">
    <property type="entry name" value="Nucleotide_cyclase"/>
</dbReference>
<dbReference type="NCBIfam" id="TIGR00254">
    <property type="entry name" value="GGDEF"/>
    <property type="match status" value="1"/>
</dbReference>
<dbReference type="Pfam" id="PF00990">
    <property type="entry name" value="GGDEF"/>
    <property type="match status" value="1"/>
</dbReference>
<dbReference type="PANTHER" id="PTHR44757:SF2">
    <property type="entry name" value="BIOFILM ARCHITECTURE MAINTENANCE PROTEIN MBAA"/>
    <property type="match status" value="1"/>
</dbReference>
<keyword evidence="5" id="KW-1185">Reference proteome</keyword>
<proteinExistence type="predicted"/>
<protein>
    <submittedName>
        <fullName evidence="4">Diguanylate cyclase (GGDEF)-like protein</fullName>
    </submittedName>
</protein>
<dbReference type="FunFam" id="3.30.70.270:FF:000001">
    <property type="entry name" value="Diguanylate cyclase domain protein"/>
    <property type="match status" value="1"/>
</dbReference>
<comment type="caution">
    <text evidence="4">The sequence shown here is derived from an EMBL/GenBank/DDBJ whole genome shotgun (WGS) entry which is preliminary data.</text>
</comment>
<dbReference type="CDD" id="cd01948">
    <property type="entry name" value="EAL"/>
    <property type="match status" value="1"/>
</dbReference>
<dbReference type="SUPFAM" id="SSF141868">
    <property type="entry name" value="EAL domain-like"/>
    <property type="match status" value="1"/>
</dbReference>
<dbReference type="Pfam" id="PF00563">
    <property type="entry name" value="EAL"/>
    <property type="match status" value="1"/>
</dbReference>
<evidence type="ECO:0000313" key="5">
    <source>
        <dbReference type="Proteomes" id="UP000546162"/>
    </source>
</evidence>
<dbReference type="InterPro" id="IPR001633">
    <property type="entry name" value="EAL_dom"/>
</dbReference>
<feature type="domain" description="EAL" evidence="2">
    <location>
        <begin position="408"/>
        <end position="665"/>
    </location>
</feature>
<evidence type="ECO:0000259" key="2">
    <source>
        <dbReference type="PROSITE" id="PS50883"/>
    </source>
</evidence>
<evidence type="ECO:0000259" key="3">
    <source>
        <dbReference type="PROSITE" id="PS50887"/>
    </source>
</evidence>
<feature type="domain" description="GGDEF" evidence="3">
    <location>
        <begin position="268"/>
        <end position="399"/>
    </location>
</feature>
<dbReference type="InterPro" id="IPR052155">
    <property type="entry name" value="Biofilm_reg_signaling"/>
</dbReference>
<dbReference type="AlphaFoldDB" id="A0A7W7H401"/>
<evidence type="ECO:0000256" key="1">
    <source>
        <dbReference type="SAM" id="Phobius"/>
    </source>
</evidence>
<dbReference type="SMART" id="SM00052">
    <property type="entry name" value="EAL"/>
    <property type="match status" value="1"/>
</dbReference>
<dbReference type="InterPro" id="IPR043128">
    <property type="entry name" value="Rev_trsase/Diguanyl_cyclase"/>
</dbReference>
<sequence length="679" mass="73450">MRQWRMLSGLVGRRSPVRDGSRSRRRGSVNTTAALASVLLALGAYTIIGTALTAQAVHDHSRALRVDADFSEARGAITLEEVNLRHYQVEPSSAVLSRFLQAADSVDAALHLAVQHGLPDADREAARLLDRQREYRTNAEQLIALVADRDPDSLSLDSLRVTPSYYTLQQDVDAVSRAYHASAQRQADEMQRAEVRMLIGTSVGFGVGLTLVGVIWRLVLSYQRRLVQDADASEHRSLHDPLTGLPNRRMFHERLSDAVRVAADRRGDQVAVMIIDLDGFKAVNDTLGHQAGDQLLQESGHRLRAGIRDGDLVARLGGDEFAVLLPGVTDLATAVEVAEGLSDRIRHDFLLDVGAASVSASIGLAVGTTGVADDELLRQADAAMYRAKAAGGGVAVYDQLLDAVAPEEMSLFGELRALLDTGDPENQLVLYFQPQIRIADGSVAGVEALVRWRHPTRGLLLPAAFLDMAVSRGLEISLTYHLLKVAVAQAERWAAADNPLTVSVNISPRCLLHEDFLPRIRDAVAGVHLPHGTLQLELTESSVMLEPERARTVLRQVREEGILISVDDFGTGFSSLSQLRQLPADELKIDRSFVQGLARDADGVVLVRSAIDLGHNLGLSVVAEGVEELEALAVLREMGCDLAQGFALSRPVPVDEVPAACARASQAAARQRVPQPHAG</sequence>
<dbReference type="InterPro" id="IPR000160">
    <property type="entry name" value="GGDEF_dom"/>
</dbReference>
<dbReference type="CDD" id="cd01949">
    <property type="entry name" value="GGDEF"/>
    <property type="match status" value="1"/>
</dbReference>
<dbReference type="Proteomes" id="UP000546162">
    <property type="component" value="Unassembled WGS sequence"/>
</dbReference>
<dbReference type="PROSITE" id="PS50883">
    <property type="entry name" value="EAL"/>
    <property type="match status" value="1"/>
</dbReference>
<dbReference type="RefSeq" id="WP_185043730.1">
    <property type="nucleotide sequence ID" value="NZ_BAABFG010000005.1"/>
</dbReference>
<dbReference type="SUPFAM" id="SSF55073">
    <property type="entry name" value="Nucleotide cyclase"/>
    <property type="match status" value="1"/>
</dbReference>
<feature type="transmembrane region" description="Helical" evidence="1">
    <location>
        <begin position="197"/>
        <end position="219"/>
    </location>
</feature>
<keyword evidence="1" id="KW-1133">Transmembrane helix</keyword>
<dbReference type="PROSITE" id="PS50887">
    <property type="entry name" value="GGDEF"/>
    <property type="match status" value="1"/>
</dbReference>
<dbReference type="SMART" id="SM00267">
    <property type="entry name" value="GGDEF"/>
    <property type="match status" value="1"/>
</dbReference>
<keyword evidence="1" id="KW-0812">Transmembrane</keyword>
<evidence type="ECO:0000313" key="4">
    <source>
        <dbReference type="EMBL" id="MBB4743457.1"/>
    </source>
</evidence>
<dbReference type="EMBL" id="JACHNB010000001">
    <property type="protein sequence ID" value="MBB4743457.1"/>
    <property type="molecule type" value="Genomic_DNA"/>
</dbReference>
<gene>
    <name evidence="4" type="ORF">BJY16_006916</name>
</gene>
<reference evidence="4 5" key="1">
    <citation type="submission" date="2020-08" db="EMBL/GenBank/DDBJ databases">
        <title>Sequencing the genomes of 1000 actinobacteria strains.</title>
        <authorList>
            <person name="Klenk H.-P."/>
        </authorList>
    </citation>
    <scope>NUCLEOTIDE SEQUENCE [LARGE SCALE GENOMIC DNA]</scope>
    <source>
        <strain evidence="4 5">DSM 45809</strain>
    </source>
</reference>
<dbReference type="Gene3D" id="3.30.70.270">
    <property type="match status" value="1"/>
</dbReference>
<dbReference type="PANTHER" id="PTHR44757">
    <property type="entry name" value="DIGUANYLATE CYCLASE DGCP"/>
    <property type="match status" value="1"/>
</dbReference>
<dbReference type="Gene3D" id="3.20.20.450">
    <property type="entry name" value="EAL domain"/>
    <property type="match status" value="1"/>
</dbReference>
<keyword evidence="1" id="KW-0472">Membrane</keyword>
<name>A0A7W7H401_9ACTN</name>
<organism evidence="4 5">
    <name type="scientific">Actinoplanes octamycinicus</name>
    <dbReference type="NCBI Taxonomy" id="135948"/>
    <lineage>
        <taxon>Bacteria</taxon>
        <taxon>Bacillati</taxon>
        <taxon>Actinomycetota</taxon>
        <taxon>Actinomycetes</taxon>
        <taxon>Micromonosporales</taxon>
        <taxon>Micromonosporaceae</taxon>
        <taxon>Actinoplanes</taxon>
    </lineage>
</organism>